<gene>
    <name evidence="1" type="ORF">HOLleu_41591</name>
</gene>
<protein>
    <submittedName>
        <fullName evidence="1">Uncharacterized protein</fullName>
    </submittedName>
</protein>
<dbReference type="Proteomes" id="UP001152320">
    <property type="component" value="Chromosome 23"/>
</dbReference>
<organism evidence="1 2">
    <name type="scientific">Holothuria leucospilota</name>
    <name type="common">Black long sea cucumber</name>
    <name type="synonym">Mertensiothuria leucospilota</name>
    <dbReference type="NCBI Taxonomy" id="206669"/>
    <lineage>
        <taxon>Eukaryota</taxon>
        <taxon>Metazoa</taxon>
        <taxon>Echinodermata</taxon>
        <taxon>Eleutherozoa</taxon>
        <taxon>Echinozoa</taxon>
        <taxon>Holothuroidea</taxon>
        <taxon>Aspidochirotacea</taxon>
        <taxon>Aspidochirotida</taxon>
        <taxon>Holothuriidae</taxon>
        <taxon>Holothuria</taxon>
    </lineage>
</organism>
<dbReference type="OrthoDB" id="10023351at2759"/>
<reference evidence="1" key="1">
    <citation type="submission" date="2021-10" db="EMBL/GenBank/DDBJ databases">
        <title>Tropical sea cucumber genome reveals ecological adaptation and Cuvierian tubules defense mechanism.</title>
        <authorList>
            <person name="Chen T."/>
        </authorList>
    </citation>
    <scope>NUCLEOTIDE SEQUENCE</scope>
    <source>
        <strain evidence="1">Nanhai2018</strain>
        <tissue evidence="1">Muscle</tissue>
    </source>
</reference>
<comment type="caution">
    <text evidence="1">The sequence shown here is derived from an EMBL/GenBank/DDBJ whole genome shotgun (WGS) entry which is preliminary data.</text>
</comment>
<evidence type="ECO:0000313" key="2">
    <source>
        <dbReference type="Proteomes" id="UP001152320"/>
    </source>
</evidence>
<keyword evidence="2" id="KW-1185">Reference proteome</keyword>
<accession>A0A9Q1B9Q5</accession>
<evidence type="ECO:0000313" key="1">
    <source>
        <dbReference type="EMBL" id="KAJ8019836.1"/>
    </source>
</evidence>
<name>A0A9Q1B9Q5_HOLLE</name>
<dbReference type="EMBL" id="JAIZAY010000023">
    <property type="protein sequence ID" value="KAJ8019836.1"/>
    <property type="molecule type" value="Genomic_DNA"/>
</dbReference>
<dbReference type="AlphaFoldDB" id="A0A9Q1B9Q5"/>
<proteinExistence type="predicted"/>
<sequence>MSALHWEALRRQRVVDKKHEWEQKYKEELQNLIKRHRMEFEASNQNPDDSSYEKQLNALLGRNGLCPRGKYHTTIDEERRREIQEAAVKEFSAKMSRRYTDTDFAQLW</sequence>